<dbReference type="PANTHER" id="PTHR32039">
    <property type="entry name" value="MAGNESIUM-CHELATASE SUBUNIT CHLI"/>
    <property type="match status" value="1"/>
</dbReference>
<dbReference type="AlphaFoldDB" id="A0A1M5TQS4"/>
<dbReference type="Gene3D" id="3.40.50.300">
    <property type="entry name" value="P-loop containing nucleotide triphosphate hydrolases"/>
    <property type="match status" value="1"/>
</dbReference>
<accession>A0A1M5TQS4</accession>
<dbReference type="GO" id="GO:0005524">
    <property type="term" value="F:ATP binding"/>
    <property type="evidence" value="ECO:0007669"/>
    <property type="project" value="UniProtKB-KW"/>
</dbReference>
<dbReference type="InterPro" id="IPR014721">
    <property type="entry name" value="Ribsml_uS5_D2-typ_fold_subgr"/>
</dbReference>
<dbReference type="InterPro" id="IPR025158">
    <property type="entry name" value="Mg_chelat-rel_C"/>
</dbReference>
<dbReference type="Proteomes" id="UP000184241">
    <property type="component" value="Unassembled WGS sequence"/>
</dbReference>
<dbReference type="NCBIfam" id="TIGR00368">
    <property type="entry name" value="YifB family Mg chelatase-like AAA ATPase"/>
    <property type="match status" value="1"/>
</dbReference>
<proteinExistence type="predicted"/>
<organism evidence="4 5">
    <name type="scientific">Clostridium intestinale DSM 6191</name>
    <dbReference type="NCBI Taxonomy" id="1121320"/>
    <lineage>
        <taxon>Bacteria</taxon>
        <taxon>Bacillati</taxon>
        <taxon>Bacillota</taxon>
        <taxon>Clostridia</taxon>
        <taxon>Eubacteriales</taxon>
        <taxon>Clostridiaceae</taxon>
        <taxon>Clostridium</taxon>
    </lineage>
</organism>
<protein>
    <submittedName>
        <fullName evidence="4">Magnesium chelatase family protein</fullName>
    </submittedName>
</protein>
<dbReference type="RefSeq" id="WP_073015970.1">
    <property type="nucleotide sequence ID" value="NZ_FQXU01000003.1"/>
</dbReference>
<keyword evidence="1" id="KW-0547">Nucleotide-binding</keyword>
<dbReference type="GO" id="GO:0003677">
    <property type="term" value="F:DNA binding"/>
    <property type="evidence" value="ECO:0007669"/>
    <property type="project" value="InterPro"/>
</dbReference>
<dbReference type="Pfam" id="PF13541">
    <property type="entry name" value="ChlI"/>
    <property type="match status" value="1"/>
</dbReference>
<dbReference type="PANTHER" id="PTHR32039:SF7">
    <property type="entry name" value="COMPETENCE PROTEIN COMM"/>
    <property type="match status" value="1"/>
</dbReference>
<reference evidence="4 5" key="1">
    <citation type="submission" date="2016-11" db="EMBL/GenBank/DDBJ databases">
        <authorList>
            <person name="Jaros S."/>
            <person name="Januszkiewicz K."/>
            <person name="Wedrychowicz H."/>
        </authorList>
    </citation>
    <scope>NUCLEOTIDE SEQUENCE [LARGE SCALE GENOMIC DNA]</scope>
    <source>
        <strain evidence="4 5">DSM 6191</strain>
    </source>
</reference>
<dbReference type="SUPFAM" id="SSF52540">
    <property type="entry name" value="P-loop containing nucleoside triphosphate hydrolases"/>
    <property type="match status" value="1"/>
</dbReference>
<dbReference type="CDD" id="cd00009">
    <property type="entry name" value="AAA"/>
    <property type="match status" value="1"/>
</dbReference>
<dbReference type="PROSITE" id="PS50051">
    <property type="entry name" value="MCM_2"/>
    <property type="match status" value="1"/>
</dbReference>
<evidence type="ECO:0000313" key="5">
    <source>
        <dbReference type="Proteomes" id="UP000184241"/>
    </source>
</evidence>
<evidence type="ECO:0000256" key="2">
    <source>
        <dbReference type="ARBA" id="ARBA00022840"/>
    </source>
</evidence>
<evidence type="ECO:0000313" key="4">
    <source>
        <dbReference type="EMBL" id="SHH52946.1"/>
    </source>
</evidence>
<dbReference type="InterPro" id="IPR020568">
    <property type="entry name" value="Ribosomal_Su5_D2-typ_SF"/>
</dbReference>
<gene>
    <name evidence="4" type="ORF">SAMN02745941_00284</name>
</gene>
<dbReference type="InterPro" id="IPR045006">
    <property type="entry name" value="CHLI-like"/>
</dbReference>
<dbReference type="EMBL" id="FQXU01000003">
    <property type="protein sequence ID" value="SHH52946.1"/>
    <property type="molecule type" value="Genomic_DNA"/>
</dbReference>
<evidence type="ECO:0000259" key="3">
    <source>
        <dbReference type="PROSITE" id="PS50051"/>
    </source>
</evidence>
<sequence length="504" mass="56545">MAVIINSATINNLNGFVIKVEVEIFKGLPSFTIVGLADQSIKESKERIRAAIVNSGFKFPLGRIVINLAPANLKKIGSLLDLPMSIGILISSGQIEAEHVEDYLIAGELSLSGDIKEIKGLFPILEAGIDGGFNKFIIPRENSYQSSFFYKGDIFDFDELKGVINYLTYKDQLPSEKIPFKINKVSSEDLSEIIGQESVLRAAEIAAAGFHNISFYGPPGAGKTLIANKIANILPEMSYEEAAEIFKIYSTTDISEEMFKNVRRPFRNPHHSCTSATLIGGGIGKVGEVTLAHNGVLFLDEFLQFNKECINQLREPLENREVQISRLNNNVKLPANFMLITAFNPCPCGWNLSFSKDCMCSDLEKKRYLSKLSKPILDRIDIFTYVPRVDISKRNIKNQKALSKKIIKNIKSATEIQTIRYQNEKVKHNANVKSKDIMRLFNVDNEALDKLEAIYDKFNLSMRGYYKILKISRTIADLSGEEALKASHIYEALSYRKFIDGEVI</sequence>
<evidence type="ECO:0000256" key="1">
    <source>
        <dbReference type="ARBA" id="ARBA00022741"/>
    </source>
</evidence>
<dbReference type="Gene3D" id="3.30.230.10">
    <property type="match status" value="1"/>
</dbReference>
<dbReference type="InterPro" id="IPR001208">
    <property type="entry name" value="MCM_dom"/>
</dbReference>
<name>A0A1M5TQS4_9CLOT</name>
<feature type="domain" description="MCM C-terminal AAA(+) ATPase" evidence="3">
    <location>
        <begin position="287"/>
        <end position="386"/>
    </location>
</feature>
<dbReference type="SUPFAM" id="SSF54211">
    <property type="entry name" value="Ribosomal protein S5 domain 2-like"/>
    <property type="match status" value="1"/>
</dbReference>
<dbReference type="Pfam" id="PF01078">
    <property type="entry name" value="Mg_chelatase"/>
    <property type="match status" value="1"/>
</dbReference>
<dbReference type="InterPro" id="IPR000523">
    <property type="entry name" value="Mg_chelatse_chII-like_cat_dom"/>
</dbReference>
<dbReference type="InterPro" id="IPR004482">
    <property type="entry name" value="Mg_chelat-rel"/>
</dbReference>
<dbReference type="Pfam" id="PF13335">
    <property type="entry name" value="Mg_chelatase_C"/>
    <property type="match status" value="1"/>
</dbReference>
<keyword evidence="2" id="KW-0067">ATP-binding</keyword>
<dbReference type="InterPro" id="IPR027417">
    <property type="entry name" value="P-loop_NTPase"/>
</dbReference>